<dbReference type="GO" id="GO:0004523">
    <property type="term" value="F:RNA-DNA hybrid ribonuclease activity"/>
    <property type="evidence" value="ECO:0007669"/>
    <property type="project" value="InterPro"/>
</dbReference>
<dbReference type="GO" id="GO:0003676">
    <property type="term" value="F:nucleic acid binding"/>
    <property type="evidence" value="ECO:0007669"/>
    <property type="project" value="InterPro"/>
</dbReference>
<dbReference type="RefSeq" id="XP_024751530.1">
    <property type="nucleotide sequence ID" value="XM_024893331.1"/>
</dbReference>
<dbReference type="InterPro" id="IPR002156">
    <property type="entry name" value="RNaseH_domain"/>
</dbReference>
<feature type="compositionally biased region" description="Low complexity" evidence="1">
    <location>
        <begin position="76"/>
        <end position="89"/>
    </location>
</feature>
<sequence length="411" mass="45005">MIGRIAQRRRGRTDIASFQAYPKRPLSNTMKEAPNQHSISRSSKGYLRNTSFPSGCLSFQFPLHHGFCTQTKIEAKTSSARTSSAKSNSQPTRVRLSRNAKERDEALMEEATAYVKFLNDAKGEDGFLKEKSKLSITPKLGFCGKVSIDLEDGAIDRANAIIEGNTDQCHHIFFVDGSFIAERDAETGSLDTSSGAAVVYKPLAPNQPWVERYFAPPKCEQSAFRIEIIAILNALKIAAVVRDLCRRCDPGGSDGTAAKFRVTIFSDCTNALLLLKDLKGSIAANSPLLKDGVVRELIAVSQYLDRKGVSVKLRWVRGHSKAKGNILADNAARYAARHPEISAILEKELQVTVPTSSSATKAGTPKDTKPSKKENKKKVPRSEAENQTTLPGGENLVLDSKDTPELQDNVR</sequence>
<dbReference type="OrthoDB" id="3548481at2759"/>
<reference evidence="4" key="1">
    <citation type="submission" date="2016-07" db="EMBL/GenBank/DDBJ databases">
        <title>Multiple horizontal gene transfer events from other fungi enriched the ability of initially mycotrophic Trichoderma (Ascomycota) to feed on dead plant biomass.</title>
        <authorList>
            <consortium name="DOE Joint Genome Institute"/>
            <person name="Atanasova L."/>
            <person name="Chenthamara K."/>
            <person name="Zhang J."/>
            <person name="Grujic M."/>
            <person name="Henrissat B."/>
            <person name="Kuo A."/>
            <person name="Aerts A."/>
            <person name="Salamov A."/>
            <person name="Lipzen A."/>
            <person name="Labutti K."/>
            <person name="Barry K."/>
            <person name="Miao Y."/>
            <person name="Rahimi M.J."/>
            <person name="Shen Q."/>
            <person name="Grigoriev I.V."/>
            <person name="Kubicek C.P."/>
            <person name="Druzhinina I.S."/>
        </authorList>
    </citation>
    <scope>NUCLEOTIDE SEQUENCE [LARGE SCALE GENOMIC DNA]</scope>
    <source>
        <strain evidence="4">TUCIM 6016</strain>
    </source>
</reference>
<dbReference type="InterPro" id="IPR012337">
    <property type="entry name" value="RNaseH-like_sf"/>
</dbReference>
<dbReference type="EMBL" id="KZ680210">
    <property type="protein sequence ID" value="PTB68210.1"/>
    <property type="molecule type" value="Genomic_DNA"/>
</dbReference>
<feature type="region of interest" description="Disordered" evidence="1">
    <location>
        <begin position="354"/>
        <end position="411"/>
    </location>
</feature>
<dbReference type="SUPFAM" id="SSF53098">
    <property type="entry name" value="Ribonuclease H-like"/>
    <property type="match status" value="1"/>
</dbReference>
<dbReference type="GeneID" id="36601449"/>
<evidence type="ECO:0000256" key="1">
    <source>
        <dbReference type="SAM" id="MobiDB-lite"/>
    </source>
</evidence>
<dbReference type="InterPro" id="IPR036397">
    <property type="entry name" value="RNaseH_sf"/>
</dbReference>
<feature type="domain" description="RNase H type-1" evidence="2">
    <location>
        <begin position="182"/>
        <end position="337"/>
    </location>
</feature>
<dbReference type="AlphaFoldDB" id="A0A2T4BFV7"/>
<evidence type="ECO:0000259" key="2">
    <source>
        <dbReference type="PROSITE" id="PS50879"/>
    </source>
</evidence>
<dbReference type="Proteomes" id="UP000241546">
    <property type="component" value="Unassembled WGS sequence"/>
</dbReference>
<feature type="compositionally biased region" description="Basic and acidic residues" evidence="1">
    <location>
        <begin position="364"/>
        <end position="373"/>
    </location>
</feature>
<feature type="compositionally biased region" description="Basic and acidic residues" evidence="1">
    <location>
        <begin position="399"/>
        <end position="411"/>
    </location>
</feature>
<protein>
    <recommendedName>
        <fullName evidence="2">RNase H type-1 domain-containing protein</fullName>
    </recommendedName>
</protein>
<evidence type="ECO:0000313" key="3">
    <source>
        <dbReference type="EMBL" id="PTB68210.1"/>
    </source>
</evidence>
<feature type="region of interest" description="Disordered" evidence="1">
    <location>
        <begin position="22"/>
        <end position="44"/>
    </location>
</feature>
<dbReference type="Pfam" id="PF00075">
    <property type="entry name" value="RNase_H"/>
    <property type="match status" value="1"/>
</dbReference>
<feature type="compositionally biased region" description="Polar residues" evidence="1">
    <location>
        <begin position="26"/>
        <end position="44"/>
    </location>
</feature>
<name>A0A2T4BFV7_9HYPO</name>
<dbReference type="Gene3D" id="3.30.420.10">
    <property type="entry name" value="Ribonuclease H-like superfamily/Ribonuclease H"/>
    <property type="match status" value="1"/>
</dbReference>
<accession>A0A2T4BFV7</accession>
<proteinExistence type="predicted"/>
<keyword evidence="4" id="KW-1185">Reference proteome</keyword>
<organism evidence="3 4">
    <name type="scientific">Trichoderma citrinoviride</name>
    <dbReference type="NCBI Taxonomy" id="58853"/>
    <lineage>
        <taxon>Eukaryota</taxon>
        <taxon>Fungi</taxon>
        <taxon>Dikarya</taxon>
        <taxon>Ascomycota</taxon>
        <taxon>Pezizomycotina</taxon>
        <taxon>Sordariomycetes</taxon>
        <taxon>Hypocreomycetidae</taxon>
        <taxon>Hypocreales</taxon>
        <taxon>Hypocreaceae</taxon>
        <taxon>Trichoderma</taxon>
    </lineage>
</organism>
<evidence type="ECO:0000313" key="4">
    <source>
        <dbReference type="Proteomes" id="UP000241546"/>
    </source>
</evidence>
<gene>
    <name evidence="3" type="ORF">BBK36DRAFT_1139710</name>
</gene>
<dbReference type="PROSITE" id="PS50879">
    <property type="entry name" value="RNASE_H_1"/>
    <property type="match status" value="1"/>
</dbReference>
<feature type="region of interest" description="Disordered" evidence="1">
    <location>
        <begin position="75"/>
        <end position="102"/>
    </location>
</feature>